<dbReference type="SUPFAM" id="SSF55073">
    <property type="entry name" value="Nucleotide cyclase"/>
    <property type="match status" value="2"/>
</dbReference>
<keyword evidence="4" id="KW-1185">Reference proteome</keyword>
<dbReference type="SMART" id="SM00052">
    <property type="entry name" value="EAL"/>
    <property type="match status" value="1"/>
</dbReference>
<dbReference type="Gene3D" id="3.30.450.40">
    <property type="match status" value="2"/>
</dbReference>
<dbReference type="InterPro" id="IPR035965">
    <property type="entry name" value="PAS-like_dom_sf"/>
</dbReference>
<dbReference type="InterPro" id="IPR029787">
    <property type="entry name" value="Nucleotide_cyclase"/>
</dbReference>
<dbReference type="SUPFAM" id="SSF55785">
    <property type="entry name" value="PYP-like sensor domain (PAS domain)"/>
    <property type="match status" value="2"/>
</dbReference>
<dbReference type="InterPro" id="IPR000160">
    <property type="entry name" value="GGDEF_dom"/>
</dbReference>
<comment type="caution">
    <text evidence="3">The sequence shown here is derived from an EMBL/GenBank/DDBJ whole genome shotgun (WGS) entry which is preliminary data.</text>
</comment>
<dbReference type="PANTHER" id="PTHR33121">
    <property type="entry name" value="CYCLIC DI-GMP PHOSPHODIESTERASE PDEF"/>
    <property type="match status" value="1"/>
</dbReference>
<dbReference type="eggNOG" id="COG2199">
    <property type="taxonomic scope" value="Bacteria"/>
</dbReference>
<dbReference type="OrthoDB" id="366324at2"/>
<dbReference type="Gene3D" id="3.30.70.270">
    <property type="match status" value="2"/>
</dbReference>
<dbReference type="SUPFAM" id="SSF55781">
    <property type="entry name" value="GAF domain-like"/>
    <property type="match status" value="1"/>
</dbReference>
<dbReference type="STRING" id="907348.TresaDRAFT_1078"/>
<dbReference type="InterPro" id="IPR050706">
    <property type="entry name" value="Cyclic-di-GMP_PDE-like"/>
</dbReference>
<protein>
    <submittedName>
        <fullName evidence="3">Diguanylate cyclase/phosphodiesterase</fullName>
    </submittedName>
</protein>
<dbReference type="eggNOG" id="COG2200">
    <property type="taxonomic scope" value="Bacteria"/>
</dbReference>
<dbReference type="SUPFAM" id="SSF141868">
    <property type="entry name" value="EAL domain-like"/>
    <property type="match status" value="1"/>
</dbReference>
<dbReference type="Pfam" id="PF00563">
    <property type="entry name" value="EAL"/>
    <property type="match status" value="1"/>
</dbReference>
<evidence type="ECO:0000313" key="4">
    <source>
        <dbReference type="Proteomes" id="UP000003571"/>
    </source>
</evidence>
<evidence type="ECO:0000259" key="1">
    <source>
        <dbReference type="PROSITE" id="PS50883"/>
    </source>
</evidence>
<organism evidence="3 4">
    <name type="scientific">Treponema saccharophilum DSM 2985</name>
    <dbReference type="NCBI Taxonomy" id="907348"/>
    <lineage>
        <taxon>Bacteria</taxon>
        <taxon>Pseudomonadati</taxon>
        <taxon>Spirochaetota</taxon>
        <taxon>Spirochaetia</taxon>
        <taxon>Spirochaetales</taxon>
        <taxon>Treponemataceae</taxon>
        <taxon>Treponema</taxon>
    </lineage>
</organism>
<dbReference type="Pfam" id="PF00990">
    <property type="entry name" value="GGDEF"/>
    <property type="match status" value="2"/>
</dbReference>
<dbReference type="RefSeq" id="WP_002704570.1">
    <property type="nucleotide sequence ID" value="NZ_AGRW01000047.1"/>
</dbReference>
<sequence length="1919" mass="219061">MGVRNFTNTDFSKKYIQNSLSLVPGGFLIYRADESEEILFANRTLLDIFECETDEQFFEITGGTFKGLVYSEDLQDVEYSIKLQANAGGDPHDHNHYRIMTRSGKLKYVEDFGRLYDDPDEGLLYYVFVTSTHNKVDVLTGLPSRWLFMKLAEHWGQKATEDGGHPIVISFDFTGMKSYNNRMGLDAGDKILTTFAEILRNNFGSDRCSRFGEDHFYAFCDDSDSDHILDSVIIDFNTSATNAQSLPIRIGISPFNPDISMNIACNRAKAAADSLKGTQETSCARFNEIMSKSIWKREYIISHIHQAINERWVDPHYQPVVRTLNGRLCNLEALARWRDPIHGIIPPADFIPILEENGLSYKLDMYIVERVVTMLQHRLKEGLPVVPISVNISRSDFDYCDPVKLISDSCDAHDVRHNLIAVEITESALMSDQETIRTAIERFHAAGFEVWMDDFGSGYSSLNVLKDFDFDEIKIDMAFLRDFNERSRKIVTMAVKMAKSLGIHTLAEGVETEEHIDFLKSIGCERIQGYYYGKPDAITDQLQHLKQNGITFESRETATFYQKTGLLDFDSKTPLALFFFDGKCFTPIFMNSEYTEEIAIASEGESQSIETYMNSGNSVLGRKFRALAEKTINTAKTETMTFVVNSKYFHFSFTLVASSRHGSMLSASIDGSAYEEHKQVRRFDEVIRNITSGYESIYLIDIESDRRTVIISSLPNEDEGDVVYGLEDFYSHYDRRYIHVDDLERFRKAMCIPSIEERFRDSGRVSYTEIFPVKKTDGNYEWTAFLIIKIPDSKKINFLICVKRSEIEDQRDKKSTIERLINLNGIELDPQATAVADWWNSMILESDAKFFWKDTKRRFLGASRAFLDYYGMRSSRELLGKTDEEMGWHVNDSPYRSDEMDVLEKGVLITNSPGINIVKGIPRQILTTKFPAYHDGKIIGLMGHFLDVEQDIKKRDSAAWGNSVDGKTGLLDSTGMLATLIELDKNLRQNNEDFTFVMMKIHGHDEFIQTHSANIADSITCEITRAIKSSFPDTAVIARNSGSGFSAVMRGAPQSEVKKITRECQARIARITSVEGYDCSLKMLYGIARGSEDVSILRILDKAGKRLEEYDEEESAFSEGKEIVPDIYNDIPIPFIIVQGVKDDSGEITGAKYLFANQKYCELMTNSKANLIGNDYMKLFPRNDKKWLEYARRAMKGEYVSGKLFGGTMKHWLKFTMMPAELPDSCAIVMDIIDKEMQDIERNSIAQNTMNAILGIAATLKKEKDYNVAVNKAILELGTILKADRLYIFTTDRRTFTNPFEWCKNGVPSEIRNRQNLRYKYLAAWEKIIEKDGLVNIKDVNLLKHEYPTVYNYFKSREIERLIAAPLYMNDELFGYLCADNYSLTSQTDTKMMMDASAHMIADRLMMEKILDERNSAVDEKNALRKSLMIDSICMEVSRILTTNLDYRHAVNEAISVIGTELDCDRVFVMTKIGDKISNTFEWCNKDIESVIDKWQNIDFSSYVKDSSSSAKNWTSSIIEDISMFKPDIPVRYELMRESKIERVIETPVYNHGKLSGFIGIDNYSKCDTDEARRLLEITARHLGSRSEIHRLRKITSDASSIEKLRATTKEILELTTKIESAKGGNDEIILKSYEQLPIPCALVKIIMNDTGSFTQDLEYIFVNEAYCRFIKRPRESIIGRKYTDIYIVSDPQLKSDFYKATVFGEPVTDQRFHDLSGHWVETSIVPLSARGFCCITINIIDSDHRKIMTQKNRLKMDEVILNVAKMLTVRRNEHGIIREALKEMGRILSAEHIFLLSLEEDKFTVEYDFASTGITPITEKFRGFPRIHVHKPTISGGMEAGHRIFDSLDAIKEADYELYDYIRSANVRNMIQAPIFSGNTLGGYIGVGNFNEKKKAEIKMILSNVSVFFAGILPEAQL</sequence>
<dbReference type="CDD" id="cd01948">
    <property type="entry name" value="EAL"/>
    <property type="match status" value="1"/>
</dbReference>
<evidence type="ECO:0000259" key="2">
    <source>
        <dbReference type="PROSITE" id="PS50887"/>
    </source>
</evidence>
<dbReference type="PATRIC" id="fig|907348.3.peg.1647"/>
<dbReference type="SMART" id="SM00267">
    <property type="entry name" value="GGDEF"/>
    <property type="match status" value="1"/>
</dbReference>
<gene>
    <name evidence="3" type="ORF">TresaDRAFT_1078</name>
</gene>
<evidence type="ECO:0000313" key="3">
    <source>
        <dbReference type="EMBL" id="EIC01789.1"/>
    </source>
</evidence>
<feature type="domain" description="GGDEF" evidence="2">
    <location>
        <begin position="164"/>
        <end position="288"/>
    </location>
</feature>
<proteinExistence type="predicted"/>
<dbReference type="NCBIfam" id="TIGR00254">
    <property type="entry name" value="GGDEF"/>
    <property type="match status" value="1"/>
</dbReference>
<dbReference type="Proteomes" id="UP000003571">
    <property type="component" value="Unassembled WGS sequence"/>
</dbReference>
<feature type="domain" description="EAL" evidence="1">
    <location>
        <begin position="297"/>
        <end position="549"/>
    </location>
</feature>
<dbReference type="InterPro" id="IPR035919">
    <property type="entry name" value="EAL_sf"/>
</dbReference>
<dbReference type="PROSITE" id="PS50883">
    <property type="entry name" value="EAL"/>
    <property type="match status" value="1"/>
</dbReference>
<dbReference type="PROSITE" id="PS50887">
    <property type="entry name" value="GGDEF"/>
    <property type="match status" value="1"/>
</dbReference>
<dbReference type="EMBL" id="AGRW01000047">
    <property type="protein sequence ID" value="EIC01789.1"/>
    <property type="molecule type" value="Genomic_DNA"/>
</dbReference>
<reference evidence="3 4" key="1">
    <citation type="submission" date="2011-09" db="EMBL/GenBank/DDBJ databases">
        <title>The draft genome of Treponema saccharophilum DSM 2985.</title>
        <authorList>
            <consortium name="US DOE Joint Genome Institute (JGI-PGF)"/>
            <person name="Lucas S."/>
            <person name="Copeland A."/>
            <person name="Lapidus A."/>
            <person name="Glavina del Rio T."/>
            <person name="Dalin E."/>
            <person name="Tice H."/>
            <person name="Bruce D."/>
            <person name="Goodwin L."/>
            <person name="Pitluck S."/>
            <person name="Peters L."/>
            <person name="Kyrpides N."/>
            <person name="Mavromatis K."/>
            <person name="Ivanova N."/>
            <person name="Markowitz V."/>
            <person name="Cheng J.-F."/>
            <person name="Hugenholtz P."/>
            <person name="Woyke T."/>
            <person name="Wu D."/>
            <person name="Gronow S."/>
            <person name="Wellnitz S."/>
            <person name="Brambilla E."/>
            <person name="Klenk H.-P."/>
            <person name="Eisen J.A."/>
        </authorList>
    </citation>
    <scope>NUCLEOTIDE SEQUENCE [LARGE SCALE GENOMIC DNA]</scope>
    <source>
        <strain evidence="3 4">DSM 2985</strain>
    </source>
</reference>
<dbReference type="GO" id="GO:0071111">
    <property type="term" value="F:cyclic-guanylate-specific phosphodiesterase activity"/>
    <property type="evidence" value="ECO:0007669"/>
    <property type="project" value="InterPro"/>
</dbReference>
<dbReference type="PANTHER" id="PTHR33121:SF79">
    <property type="entry name" value="CYCLIC DI-GMP PHOSPHODIESTERASE PDED-RELATED"/>
    <property type="match status" value="1"/>
</dbReference>
<dbReference type="Gene3D" id="3.30.450.20">
    <property type="entry name" value="PAS domain"/>
    <property type="match status" value="2"/>
</dbReference>
<name>H7EL64_9SPIR</name>
<dbReference type="InterPro" id="IPR001633">
    <property type="entry name" value="EAL_dom"/>
</dbReference>
<dbReference type="Gene3D" id="3.20.20.450">
    <property type="entry name" value="EAL domain"/>
    <property type="match status" value="1"/>
</dbReference>
<dbReference type="InterPro" id="IPR029016">
    <property type="entry name" value="GAF-like_dom_sf"/>
</dbReference>
<dbReference type="InterPro" id="IPR043128">
    <property type="entry name" value="Rev_trsase/Diguanyl_cyclase"/>
</dbReference>
<accession>H7EL64</accession>